<accession>A0ABN2V8P7</accession>
<proteinExistence type="predicted"/>
<keyword evidence="3" id="KW-1185">Reference proteome</keyword>
<evidence type="ECO:0000313" key="2">
    <source>
        <dbReference type="EMBL" id="GAA2052975.1"/>
    </source>
</evidence>
<evidence type="ECO:0000313" key="3">
    <source>
        <dbReference type="Proteomes" id="UP001500751"/>
    </source>
</evidence>
<protein>
    <submittedName>
        <fullName evidence="2">Uncharacterized protein</fullName>
    </submittedName>
</protein>
<dbReference type="Proteomes" id="UP001500751">
    <property type="component" value="Unassembled WGS sequence"/>
</dbReference>
<name>A0ABN2V8P7_9ACTN</name>
<sequence>MIGPLARLVGPDQAARSAQLVRLVRLLAVVRSAGLLVAARSARLLRLLTVVRSAGLLAAAWLTQLLAAARSAARLLAEAPSALSVPPALSTPPAPATRLVKV</sequence>
<feature type="region of interest" description="Disordered" evidence="1">
    <location>
        <begin position="82"/>
        <end position="102"/>
    </location>
</feature>
<evidence type="ECO:0000256" key="1">
    <source>
        <dbReference type="SAM" id="MobiDB-lite"/>
    </source>
</evidence>
<gene>
    <name evidence="2" type="ORF">GCM10009839_70850</name>
</gene>
<organism evidence="2 3">
    <name type="scientific">Catenulispora yoronensis</name>
    <dbReference type="NCBI Taxonomy" id="450799"/>
    <lineage>
        <taxon>Bacteria</taxon>
        <taxon>Bacillati</taxon>
        <taxon>Actinomycetota</taxon>
        <taxon>Actinomycetes</taxon>
        <taxon>Catenulisporales</taxon>
        <taxon>Catenulisporaceae</taxon>
        <taxon>Catenulispora</taxon>
    </lineage>
</organism>
<reference evidence="2 3" key="1">
    <citation type="journal article" date="2019" name="Int. J. Syst. Evol. Microbiol.">
        <title>The Global Catalogue of Microorganisms (GCM) 10K type strain sequencing project: providing services to taxonomists for standard genome sequencing and annotation.</title>
        <authorList>
            <consortium name="The Broad Institute Genomics Platform"/>
            <consortium name="The Broad Institute Genome Sequencing Center for Infectious Disease"/>
            <person name="Wu L."/>
            <person name="Ma J."/>
        </authorList>
    </citation>
    <scope>NUCLEOTIDE SEQUENCE [LARGE SCALE GENOMIC DNA]</scope>
    <source>
        <strain evidence="2 3">JCM 16014</strain>
    </source>
</reference>
<dbReference type="EMBL" id="BAAAQN010000055">
    <property type="protein sequence ID" value="GAA2052975.1"/>
    <property type="molecule type" value="Genomic_DNA"/>
</dbReference>
<comment type="caution">
    <text evidence="2">The sequence shown here is derived from an EMBL/GenBank/DDBJ whole genome shotgun (WGS) entry which is preliminary data.</text>
</comment>